<feature type="compositionally biased region" description="Acidic residues" evidence="1">
    <location>
        <begin position="150"/>
        <end position="162"/>
    </location>
</feature>
<sequence length="913" mass="107974">MKFIKEKYLSDKQVLFLDEEDKLYLYGHRANDILGIVVKDNSVGKMLGPFYIGITLDKDDQIKNFYYRDYYVIIHTTKGKLYLSRSIISKYYISPLKNNNNNNANLKNIFKSDSDSDDNESNDSDTVIDLSSDSEDDAITITSATTVNDSDSDSDNSDEDESDGEYYDFYYYEHLPNFEFDVEKKFVCSKKYDDQDLRDFKEMNIDVESKYEESSDISIDYNFTYDNGIDLFSENVKNITLIDNLLFFNMDENIFMLNINNHNNNKIESDFLPMRSLLFKKNKTINNVTYTYHQLIFPFVIDNLFFCDEFIYFTSNQYHNILLVTLSSSGYELEWIYFAAQINFNMSDILVSSKQLSVFIKQNDVVYKYIRQSNSLEKFLEYDNVNFEENIKGEKIMLCRINESVYKNSHGLNVLKNIYRGKYYKEVVDVVDIAEDWVQNVNLIKSREKKLMFIEDKQFYLNVDKIICYNYEIYNYITFCSEDILYFICSEAVHKKSRGNLKFYKRYHTKNKEFTYYVYSYKLPFEILDIKISDKIMLFKSNEKYYYLETQKINNFIQEIKFDTDLVWYNDLIIESIIKRNTIEDYSDYLHLKFDTNSKRITELDKMLILAESVNKYTDVILTYINGDNVASGDGCKIQFMNNAIKLFKEKYLIEFGSRTKFNVEELLVLTDNELKYMGSMLHMIMYHTKNNLSIRLPLTLLTAILKRSPMIEELEFFASKEFKSVFNEIYKSKNNIEYIKSIGFESYYDCLKNMCGYYNDENSEINNQIKHISRKLADGFMEFDVVTNLRRMNLPTLDFYISGNYSLDRNRLVKNMKIKTINNKSKTKAYKKNIINIVQEIPENKLTILLENWSSNSVIQDGIYSVQISKAVCGIRFFTCTTELHINNDMFLPENENLLMELLTSPINSIKD</sequence>
<protein>
    <submittedName>
        <fullName evidence="2">Uncharacterized protein</fullName>
    </submittedName>
</protein>
<accession>A0A6G6ABI6</accession>
<dbReference type="SUPFAM" id="SSF56204">
    <property type="entry name" value="Hect, E3 ligase catalytic domain"/>
    <property type="match status" value="1"/>
</dbReference>
<feature type="region of interest" description="Disordered" evidence="1">
    <location>
        <begin position="143"/>
        <end position="162"/>
    </location>
</feature>
<evidence type="ECO:0000256" key="1">
    <source>
        <dbReference type="SAM" id="MobiDB-lite"/>
    </source>
</evidence>
<evidence type="ECO:0000313" key="2">
    <source>
        <dbReference type="EMBL" id="QID06192.1"/>
    </source>
</evidence>
<feature type="region of interest" description="Disordered" evidence="1">
    <location>
        <begin position="111"/>
        <end position="130"/>
    </location>
</feature>
<dbReference type="GO" id="GO:0004842">
    <property type="term" value="F:ubiquitin-protein transferase activity"/>
    <property type="evidence" value="ECO:0007669"/>
    <property type="project" value="InterPro"/>
</dbReference>
<name>A0A6G6ABI6_9VIRU</name>
<dbReference type="InterPro" id="IPR035983">
    <property type="entry name" value="Hect_E3_ubiquitin_ligase"/>
</dbReference>
<reference evidence="2" key="1">
    <citation type="submission" date="2019-07" db="EMBL/GenBank/DDBJ databases">
        <title>The discovery of a new lineage B mimivirus raises questions about particles surface fibrils.</title>
        <authorList>
            <person name="Silva L.K.S."/>
            <person name="Rodrigues R.A.L."/>
            <person name="Andrade A.C.S.P."/>
            <person name="Hikida H."/>
            <person name="Andreani J."/>
            <person name="Levasseur A."/>
            <person name="La Scola B."/>
            <person name="Abrahao J.S."/>
        </authorList>
    </citation>
    <scope>NUCLEOTIDE SEQUENCE</scope>
    <source>
        <strain evidence="2">B60</strain>
    </source>
</reference>
<proteinExistence type="predicted"/>
<dbReference type="EMBL" id="MN175499">
    <property type="protein sequence ID" value="QID06192.1"/>
    <property type="molecule type" value="Genomic_DNA"/>
</dbReference>
<organism evidence="2">
    <name type="scientific">Borely moumouvirus</name>
    <dbReference type="NCBI Taxonomy" id="2712067"/>
    <lineage>
        <taxon>Viruses</taxon>
        <taxon>Varidnaviria</taxon>
        <taxon>Bamfordvirae</taxon>
        <taxon>Nucleocytoviricota</taxon>
        <taxon>Megaviricetes</taxon>
        <taxon>Imitervirales</taxon>
        <taxon>Mimiviridae</taxon>
        <taxon>Megamimivirinae</taxon>
        <taxon>Moumouvirus</taxon>
    </lineage>
</organism>